<gene>
    <name evidence="1" type="ORF">FHX33_001544</name>
</gene>
<keyword evidence="2" id="KW-1185">Reference proteome</keyword>
<dbReference type="Pfam" id="PF01904">
    <property type="entry name" value="DUF72"/>
    <property type="match status" value="1"/>
</dbReference>
<evidence type="ECO:0000313" key="1">
    <source>
        <dbReference type="EMBL" id="MBB2966812.1"/>
    </source>
</evidence>
<name>A0A7W4UVJ6_LEIAQ</name>
<dbReference type="AlphaFoldDB" id="A0A7W4UVJ6"/>
<sequence length="275" mass="30560">MAASARGTARVGIAGWTYAPWRGVFYPKGLPHRAELAYAAERLDSIELNGSFYSLQRPSSWRKWAAETPDDFVFAVKGGRYITHILRLKNTREALANFFASGMLTLGPKLGPLLWQLPPNLPLDPDALHAFLDSLPKTTTEAAALAGESTLDEDRRDAATPADRPLRHAVEARHPSFADPAFARIAREHGVAVVVADTAGRYPLLREVTTDFVYVRLHGDEELYTSGYTDAALDRWAADARGWLDDGLDVYAYFDNDVKVRAPYDAMGLRERLRD</sequence>
<comment type="caution">
    <text evidence="1">The sequence shown here is derived from an EMBL/GenBank/DDBJ whole genome shotgun (WGS) entry which is preliminary data.</text>
</comment>
<accession>A0A7W4UVJ6</accession>
<dbReference type="PANTHER" id="PTHR30348">
    <property type="entry name" value="UNCHARACTERIZED PROTEIN YECE"/>
    <property type="match status" value="1"/>
</dbReference>
<dbReference type="EMBL" id="JACHVP010000001">
    <property type="protein sequence ID" value="MBB2966812.1"/>
    <property type="molecule type" value="Genomic_DNA"/>
</dbReference>
<reference evidence="1 2" key="1">
    <citation type="submission" date="2020-08" db="EMBL/GenBank/DDBJ databases">
        <title>Sequencing the genomes of 1000 actinobacteria strains.</title>
        <authorList>
            <person name="Klenk H.-P."/>
        </authorList>
    </citation>
    <scope>NUCLEOTIDE SEQUENCE [LARGE SCALE GENOMIC DNA]</scope>
    <source>
        <strain evidence="1 2">DSM 20146</strain>
    </source>
</reference>
<evidence type="ECO:0000313" key="2">
    <source>
        <dbReference type="Proteomes" id="UP000538196"/>
    </source>
</evidence>
<organism evidence="1 2">
    <name type="scientific">Leifsonia aquatica</name>
    <name type="common">Corynebacterium aquaticum</name>
    <dbReference type="NCBI Taxonomy" id="144185"/>
    <lineage>
        <taxon>Bacteria</taxon>
        <taxon>Bacillati</taxon>
        <taxon>Actinomycetota</taxon>
        <taxon>Actinomycetes</taxon>
        <taxon>Micrococcales</taxon>
        <taxon>Microbacteriaceae</taxon>
        <taxon>Leifsonia</taxon>
    </lineage>
</organism>
<dbReference type="RefSeq" id="WP_021765595.1">
    <property type="nucleotide sequence ID" value="NZ_JACHVP010000001.1"/>
</dbReference>
<dbReference type="PANTHER" id="PTHR30348:SF4">
    <property type="entry name" value="DUF72 DOMAIN-CONTAINING PROTEIN"/>
    <property type="match status" value="1"/>
</dbReference>
<protein>
    <submittedName>
        <fullName evidence="1">Uncharacterized protein YecE (DUF72 family)</fullName>
    </submittedName>
</protein>
<proteinExistence type="predicted"/>
<dbReference type="InterPro" id="IPR002763">
    <property type="entry name" value="DUF72"/>
</dbReference>
<dbReference type="SUPFAM" id="SSF117396">
    <property type="entry name" value="TM1631-like"/>
    <property type="match status" value="1"/>
</dbReference>
<dbReference type="Proteomes" id="UP000538196">
    <property type="component" value="Unassembled WGS sequence"/>
</dbReference>
<dbReference type="Gene3D" id="3.20.20.410">
    <property type="entry name" value="Protein of unknown function UPF0759"/>
    <property type="match status" value="1"/>
</dbReference>
<dbReference type="InterPro" id="IPR036520">
    <property type="entry name" value="UPF0759_sf"/>
</dbReference>